<dbReference type="AlphaFoldDB" id="A0A3B1CUH3"/>
<keyword evidence="6" id="KW-0443">Lipid metabolism</keyword>
<protein>
    <recommendedName>
        <fullName evidence="9">phosphate acyltransferase</fullName>
        <ecNumber evidence="9">2.3.1.274</ecNumber>
    </recommendedName>
</protein>
<evidence type="ECO:0000256" key="2">
    <source>
        <dbReference type="ARBA" id="ARBA00004496"/>
    </source>
</evidence>
<organism evidence="11">
    <name type="scientific">hydrothermal vent metagenome</name>
    <dbReference type="NCBI Taxonomy" id="652676"/>
    <lineage>
        <taxon>unclassified sequences</taxon>
        <taxon>metagenomes</taxon>
        <taxon>ecological metagenomes</taxon>
    </lineage>
</organism>
<comment type="catalytic activity">
    <reaction evidence="1">
        <text>a fatty acyl-[ACP] + phosphate = an acyl phosphate + holo-[ACP]</text>
        <dbReference type="Rhea" id="RHEA:42292"/>
        <dbReference type="Rhea" id="RHEA-COMP:9685"/>
        <dbReference type="Rhea" id="RHEA-COMP:14125"/>
        <dbReference type="ChEBI" id="CHEBI:43474"/>
        <dbReference type="ChEBI" id="CHEBI:59918"/>
        <dbReference type="ChEBI" id="CHEBI:64479"/>
        <dbReference type="ChEBI" id="CHEBI:138651"/>
        <dbReference type="EC" id="2.3.1.274"/>
    </reaction>
</comment>
<dbReference type="InterPro" id="IPR012281">
    <property type="entry name" value="Phospholipid_synth_PlsX-like"/>
</dbReference>
<keyword evidence="8" id="KW-1208">Phospholipid metabolism</keyword>
<evidence type="ECO:0000256" key="8">
    <source>
        <dbReference type="ARBA" id="ARBA00023264"/>
    </source>
</evidence>
<name>A0A3B1CUH3_9ZZZZ</name>
<evidence type="ECO:0000256" key="4">
    <source>
        <dbReference type="ARBA" id="ARBA00022516"/>
    </source>
</evidence>
<dbReference type="SUPFAM" id="SSF53659">
    <property type="entry name" value="Isocitrate/Isopropylmalate dehydrogenase-like"/>
    <property type="match status" value="1"/>
</dbReference>
<dbReference type="Gene3D" id="3.40.718.10">
    <property type="entry name" value="Isopropylmalate Dehydrogenase"/>
    <property type="match status" value="1"/>
</dbReference>
<dbReference type="EC" id="2.3.1.274" evidence="9"/>
<evidence type="ECO:0000256" key="1">
    <source>
        <dbReference type="ARBA" id="ARBA00001232"/>
    </source>
</evidence>
<dbReference type="NCBIfam" id="TIGR00182">
    <property type="entry name" value="plsX"/>
    <property type="match status" value="1"/>
</dbReference>
<dbReference type="Pfam" id="PF02504">
    <property type="entry name" value="FA_synthesis"/>
    <property type="match status" value="1"/>
</dbReference>
<proteinExistence type="inferred from homology"/>
<evidence type="ECO:0000256" key="9">
    <source>
        <dbReference type="ARBA" id="ARBA00024069"/>
    </source>
</evidence>
<sequence>MKIVLDAMGGDYAPRVTVEGAVETVNDTEDIEVILIGREDLITEELRHKRYPPDRISVKHASQLIAMDEPISVAVRRKKDSSIKRGIEMVKKGEAHAFVSAGHSGAVMAFALLLLGTAEGVNRPAIATTMPTLKGPFVLIDAGANVDSEASNLLQFALMGNAYCRNVLGVQKPRVALLSIGEEDTKGNELTKEAFRLLKNTGLHFVGNIEGKDIFSGNVDVVVCDGFIGNVVLKVSEGLAETIMKMLKQEIADIATGRLAYLFMKPALKNFKKKTDYAEYGGAPLLGIRGTCIISHGRSSSKAIRNALKTANISARLRVDEIISSELRKKGKSSSPVAKATA</sequence>
<keyword evidence="3" id="KW-0963">Cytoplasm</keyword>
<dbReference type="GO" id="GO:0006633">
    <property type="term" value="P:fatty acid biosynthetic process"/>
    <property type="evidence" value="ECO:0007669"/>
    <property type="project" value="InterPro"/>
</dbReference>
<keyword evidence="4" id="KW-0444">Lipid biosynthesis</keyword>
<comment type="subcellular location">
    <subcellularLocation>
        <location evidence="2">Cytoplasm</location>
    </subcellularLocation>
</comment>
<evidence type="ECO:0000256" key="7">
    <source>
        <dbReference type="ARBA" id="ARBA00023209"/>
    </source>
</evidence>
<reference evidence="11" key="1">
    <citation type="submission" date="2018-06" db="EMBL/GenBank/DDBJ databases">
        <authorList>
            <person name="Zhirakovskaya E."/>
        </authorList>
    </citation>
    <scope>NUCLEOTIDE SEQUENCE</scope>
</reference>
<evidence type="ECO:0000256" key="5">
    <source>
        <dbReference type="ARBA" id="ARBA00022679"/>
    </source>
</evidence>
<evidence type="ECO:0000256" key="10">
    <source>
        <dbReference type="ARBA" id="ARBA00046608"/>
    </source>
</evidence>
<gene>
    <name evidence="11" type="ORF">MNBD_NITROSPIRAE03-176</name>
</gene>
<accession>A0A3B1CUH3</accession>
<dbReference type="HAMAP" id="MF_00019">
    <property type="entry name" value="PlsX"/>
    <property type="match status" value="1"/>
</dbReference>
<keyword evidence="5 11" id="KW-0808">Transferase</keyword>
<keyword evidence="11" id="KW-0012">Acyltransferase</keyword>
<dbReference type="PANTHER" id="PTHR30100:SF1">
    <property type="entry name" value="PHOSPHATE ACYLTRANSFERASE"/>
    <property type="match status" value="1"/>
</dbReference>
<dbReference type="PIRSF" id="PIRSF002465">
    <property type="entry name" value="Phsphlp_syn_PlsX"/>
    <property type="match status" value="1"/>
</dbReference>
<comment type="subunit">
    <text evidence="10">Homodimer. Probably interacts with PlsY.</text>
</comment>
<dbReference type="GO" id="GO:0008654">
    <property type="term" value="P:phospholipid biosynthetic process"/>
    <property type="evidence" value="ECO:0007669"/>
    <property type="project" value="UniProtKB-KW"/>
</dbReference>
<evidence type="ECO:0000256" key="6">
    <source>
        <dbReference type="ARBA" id="ARBA00023098"/>
    </source>
</evidence>
<evidence type="ECO:0000256" key="3">
    <source>
        <dbReference type="ARBA" id="ARBA00022490"/>
    </source>
</evidence>
<dbReference type="InterPro" id="IPR003664">
    <property type="entry name" value="FA_synthesis"/>
</dbReference>
<keyword evidence="7" id="KW-0594">Phospholipid biosynthesis</keyword>
<dbReference type="PANTHER" id="PTHR30100">
    <property type="entry name" value="FATTY ACID/PHOSPHOLIPID SYNTHESIS PROTEIN PLSX"/>
    <property type="match status" value="1"/>
</dbReference>
<evidence type="ECO:0000313" key="11">
    <source>
        <dbReference type="EMBL" id="VAX34256.1"/>
    </source>
</evidence>
<dbReference type="GO" id="GO:0043811">
    <property type="term" value="F:phosphate:acyl-[acyl carrier protein] acyltransferase activity"/>
    <property type="evidence" value="ECO:0007669"/>
    <property type="project" value="UniProtKB-EC"/>
</dbReference>
<dbReference type="GO" id="GO:0005737">
    <property type="term" value="C:cytoplasm"/>
    <property type="evidence" value="ECO:0007669"/>
    <property type="project" value="UniProtKB-SubCell"/>
</dbReference>
<dbReference type="EMBL" id="UOGI01000278">
    <property type="protein sequence ID" value="VAX34256.1"/>
    <property type="molecule type" value="Genomic_DNA"/>
</dbReference>